<evidence type="ECO:0000256" key="1">
    <source>
        <dbReference type="SAM" id="Phobius"/>
    </source>
</evidence>
<keyword evidence="1" id="KW-0812">Transmembrane</keyword>
<dbReference type="EMBL" id="CP031023">
    <property type="protein sequence ID" value="AZA15541.1"/>
    <property type="molecule type" value="Genomic_DNA"/>
</dbReference>
<keyword evidence="1" id="KW-0472">Membrane</keyword>
<evidence type="ECO:0000313" key="2">
    <source>
        <dbReference type="EMBL" id="AZA15541.1"/>
    </source>
</evidence>
<dbReference type="RefSeq" id="WP_035162404.1">
    <property type="nucleotide sequence ID" value="NZ_CP046131.1"/>
</dbReference>
<protein>
    <submittedName>
        <fullName evidence="2">Uncharacterized protein</fullName>
    </submittedName>
</protein>
<feature type="transmembrane region" description="Helical" evidence="1">
    <location>
        <begin position="75"/>
        <end position="97"/>
    </location>
</feature>
<dbReference type="AlphaFoldDB" id="A0A3G6JCA7"/>
<gene>
    <name evidence="2" type="ORF">DQL93_02215</name>
</gene>
<proteinExistence type="predicted"/>
<organism evidence="2">
    <name type="scientific">Lactobacillus delbrueckii subsp. lactis</name>
    <dbReference type="NCBI Taxonomy" id="29397"/>
    <lineage>
        <taxon>Bacteria</taxon>
        <taxon>Bacillati</taxon>
        <taxon>Bacillota</taxon>
        <taxon>Bacilli</taxon>
        <taxon>Lactobacillales</taxon>
        <taxon>Lactobacillaceae</taxon>
        <taxon>Lactobacillus</taxon>
    </lineage>
</organism>
<name>A0A3G6JCA7_LACDL</name>
<reference evidence="2" key="1">
    <citation type="submission" date="2018-07" db="EMBL/GenBank/DDBJ databases">
        <authorList>
            <person name="Somerville V."/>
        </authorList>
    </citation>
    <scope>NUCLEOTIDE SEQUENCE</scope>
    <source>
        <strain evidence="2">NWC_2_2</strain>
    </source>
</reference>
<feature type="transmembrane region" description="Helical" evidence="1">
    <location>
        <begin position="25"/>
        <end position="43"/>
    </location>
</feature>
<sequence>MMKNYMQHLKERAISAYPPKTSRRWSICIAAAVIIGLLLSHFGQAKFGASLADFALLCGIDLLGVTFAKHGVNIFLAYLLAAALCFAVSVLLTFYIMSSNNL</sequence>
<accession>A0A3G6JCA7</accession>
<keyword evidence="1" id="KW-1133">Transmembrane helix</keyword>